<evidence type="ECO:0000313" key="2">
    <source>
        <dbReference type="Proteomes" id="UP001501584"/>
    </source>
</evidence>
<organism evidence="1 2">
    <name type="scientific">Glycomyces rutgersensis</name>
    <dbReference type="NCBI Taxonomy" id="58115"/>
    <lineage>
        <taxon>Bacteria</taxon>
        <taxon>Bacillati</taxon>
        <taxon>Actinomycetota</taxon>
        <taxon>Actinomycetes</taxon>
        <taxon>Glycomycetales</taxon>
        <taxon>Glycomycetaceae</taxon>
        <taxon>Glycomyces</taxon>
    </lineage>
</organism>
<comment type="caution">
    <text evidence="1">The sequence shown here is derived from an EMBL/GenBank/DDBJ whole genome shotgun (WGS) entry which is preliminary data.</text>
</comment>
<proteinExistence type="predicted"/>
<sequence>MIKCDHHFRLKGRPSMTSIFTVSVDSVEGSTLRGRVHVINPDVPFVPQETVFPLSLLVDAWWHLDNGFLHNEDDEEGGGERYPFTDEQGKAIAAGMRLKDEFWKLYEFILGKEIRVTKDGYLLADDGKTILEPRRKAEDVYKLSGGSRPGYSVFTSGNAEEFSQCAADIVTSYDISPYRNAPHLSEAAVLEDPEELDVWDGLELEEDYSFAEIPYAEIVVTVSDAGYLEHMVAGMRWDTTMTGHVC</sequence>
<dbReference type="Proteomes" id="UP001501584">
    <property type="component" value="Unassembled WGS sequence"/>
</dbReference>
<protein>
    <submittedName>
        <fullName evidence="1">Uncharacterized protein</fullName>
    </submittedName>
</protein>
<dbReference type="EMBL" id="BAAASX010000008">
    <property type="protein sequence ID" value="GAA2346505.1"/>
    <property type="molecule type" value="Genomic_DNA"/>
</dbReference>
<reference evidence="2" key="1">
    <citation type="journal article" date="2019" name="Int. J. Syst. Evol. Microbiol.">
        <title>The Global Catalogue of Microorganisms (GCM) 10K type strain sequencing project: providing services to taxonomists for standard genome sequencing and annotation.</title>
        <authorList>
            <consortium name="The Broad Institute Genomics Platform"/>
            <consortium name="The Broad Institute Genome Sequencing Center for Infectious Disease"/>
            <person name="Wu L."/>
            <person name="Ma J."/>
        </authorList>
    </citation>
    <scope>NUCLEOTIDE SEQUENCE [LARGE SCALE GENOMIC DNA]</scope>
    <source>
        <strain evidence="2">JCM 6238</strain>
    </source>
</reference>
<keyword evidence="2" id="KW-1185">Reference proteome</keyword>
<accession>A0ABP5T6D7</accession>
<evidence type="ECO:0000313" key="1">
    <source>
        <dbReference type="EMBL" id="GAA2346505.1"/>
    </source>
</evidence>
<name>A0ABP5T6D7_9ACTN</name>
<gene>
    <name evidence="1" type="ORF">GCM10010403_45190</name>
</gene>